<evidence type="ECO:0000313" key="4">
    <source>
        <dbReference type="Proteomes" id="UP001230504"/>
    </source>
</evidence>
<keyword evidence="2" id="KW-0812">Transmembrane</keyword>
<feature type="compositionally biased region" description="Acidic residues" evidence="1">
    <location>
        <begin position="61"/>
        <end position="76"/>
    </location>
</feature>
<name>A0AAD8PRE1_9PEZI</name>
<feature type="region of interest" description="Disordered" evidence="1">
    <location>
        <begin position="56"/>
        <end position="111"/>
    </location>
</feature>
<dbReference type="RefSeq" id="XP_060410401.1">
    <property type="nucleotide sequence ID" value="XM_060564082.1"/>
</dbReference>
<protein>
    <submittedName>
        <fullName evidence="3">Uncharacterized protein</fullName>
    </submittedName>
</protein>
<dbReference type="GeneID" id="85448322"/>
<comment type="caution">
    <text evidence="3">The sequence shown here is derived from an EMBL/GenBank/DDBJ whole genome shotgun (WGS) entry which is preliminary data.</text>
</comment>
<reference evidence="3" key="1">
    <citation type="submission" date="2021-06" db="EMBL/GenBank/DDBJ databases">
        <title>Comparative genomics, transcriptomics and evolutionary studies reveal genomic signatures of adaptation to plant cell wall in hemibiotrophic fungi.</title>
        <authorList>
            <consortium name="DOE Joint Genome Institute"/>
            <person name="Baroncelli R."/>
            <person name="Diaz J.F."/>
            <person name="Benocci T."/>
            <person name="Peng M."/>
            <person name="Battaglia E."/>
            <person name="Haridas S."/>
            <person name="Andreopoulos W."/>
            <person name="Labutti K."/>
            <person name="Pangilinan J."/>
            <person name="Floch G.L."/>
            <person name="Makela M.R."/>
            <person name="Henrissat B."/>
            <person name="Grigoriev I.V."/>
            <person name="Crouch J.A."/>
            <person name="De Vries R.P."/>
            <person name="Sukno S.A."/>
            <person name="Thon M.R."/>
        </authorList>
    </citation>
    <scope>NUCLEOTIDE SEQUENCE</scope>
    <source>
        <strain evidence="3">CBS 125086</strain>
    </source>
</reference>
<keyword evidence="2" id="KW-0472">Membrane</keyword>
<sequence>MAGFLDAFVRTTRWSLAHFSTDARAFLLIAFLAFLVLVVAACVCWAVIKCVGRRAKNRDEEANEPEGDDDDDDGDAAGERERNDDQSWANEPSWSCNTSEPRIPCRSQSRA</sequence>
<proteinExistence type="predicted"/>
<dbReference type="Proteomes" id="UP001230504">
    <property type="component" value="Unassembled WGS sequence"/>
</dbReference>
<dbReference type="AlphaFoldDB" id="A0AAD8PRE1"/>
<dbReference type="EMBL" id="JAHLJV010000069">
    <property type="protein sequence ID" value="KAK1579250.1"/>
    <property type="molecule type" value="Genomic_DNA"/>
</dbReference>
<keyword evidence="4" id="KW-1185">Reference proteome</keyword>
<evidence type="ECO:0000313" key="3">
    <source>
        <dbReference type="EMBL" id="KAK1579250.1"/>
    </source>
</evidence>
<organism evidence="3 4">
    <name type="scientific">Colletotrichum navitas</name>
    <dbReference type="NCBI Taxonomy" id="681940"/>
    <lineage>
        <taxon>Eukaryota</taxon>
        <taxon>Fungi</taxon>
        <taxon>Dikarya</taxon>
        <taxon>Ascomycota</taxon>
        <taxon>Pezizomycotina</taxon>
        <taxon>Sordariomycetes</taxon>
        <taxon>Hypocreomycetidae</taxon>
        <taxon>Glomerellales</taxon>
        <taxon>Glomerellaceae</taxon>
        <taxon>Colletotrichum</taxon>
        <taxon>Colletotrichum graminicola species complex</taxon>
    </lineage>
</organism>
<keyword evidence="2" id="KW-1133">Transmembrane helix</keyword>
<evidence type="ECO:0000256" key="2">
    <source>
        <dbReference type="SAM" id="Phobius"/>
    </source>
</evidence>
<accession>A0AAD8PRE1</accession>
<evidence type="ECO:0000256" key="1">
    <source>
        <dbReference type="SAM" id="MobiDB-lite"/>
    </source>
</evidence>
<feature type="transmembrane region" description="Helical" evidence="2">
    <location>
        <begin position="25"/>
        <end position="48"/>
    </location>
</feature>
<gene>
    <name evidence="3" type="ORF">LY79DRAFT_672651</name>
</gene>
<feature type="compositionally biased region" description="Polar residues" evidence="1">
    <location>
        <begin position="86"/>
        <end position="111"/>
    </location>
</feature>